<organism evidence="1 2">
    <name type="scientific">Metarhizium rileyi (strain RCEF 4871)</name>
    <name type="common">Nomuraea rileyi</name>
    <dbReference type="NCBI Taxonomy" id="1649241"/>
    <lineage>
        <taxon>Eukaryota</taxon>
        <taxon>Fungi</taxon>
        <taxon>Dikarya</taxon>
        <taxon>Ascomycota</taxon>
        <taxon>Pezizomycotina</taxon>
        <taxon>Sordariomycetes</taxon>
        <taxon>Hypocreomycetidae</taxon>
        <taxon>Hypocreales</taxon>
        <taxon>Clavicipitaceae</taxon>
        <taxon>Metarhizium</taxon>
    </lineage>
</organism>
<dbReference type="EMBL" id="SBHS01000001">
    <property type="protein sequence ID" value="TWU79175.1"/>
    <property type="molecule type" value="Genomic_DNA"/>
</dbReference>
<name>A0A5C6GQ64_METRR</name>
<reference evidence="2" key="1">
    <citation type="submission" date="2018-12" db="EMBL/GenBank/DDBJ databases">
        <title>The complete genome of Metarhizium rileyi, a key fungal pathogen of Lepidoptera.</title>
        <authorList>
            <person name="Binneck E."/>
            <person name="Lastra C.C.L."/>
            <person name="Sosa-Gomez D.R."/>
        </authorList>
    </citation>
    <scope>NUCLEOTIDE SEQUENCE [LARGE SCALE GENOMIC DNA]</scope>
    <source>
        <strain evidence="2">Cep018-CH2</strain>
    </source>
</reference>
<protein>
    <submittedName>
        <fullName evidence="1">Uncharacterized protein</fullName>
    </submittedName>
</protein>
<comment type="caution">
    <text evidence="1">The sequence shown here is derived from an EMBL/GenBank/DDBJ whole genome shotgun (WGS) entry which is preliminary data.</text>
</comment>
<gene>
    <name evidence="1" type="ORF">ED733_008888</name>
</gene>
<accession>A0A5C6GQ64</accession>
<dbReference type="Proteomes" id="UP000317257">
    <property type="component" value="Unassembled WGS sequence"/>
</dbReference>
<proteinExistence type="predicted"/>
<evidence type="ECO:0000313" key="2">
    <source>
        <dbReference type="Proteomes" id="UP000317257"/>
    </source>
</evidence>
<dbReference type="InterPro" id="IPR015424">
    <property type="entry name" value="PyrdxlP-dep_Trfase"/>
</dbReference>
<sequence length="180" mass="20335">MGVFARALGDEPQHQLLRQRTKGIELADSITLDGHKLLNVPALRLRHLLHALRLNPLVRLHEPQRRISHLLIGSHHPITSEHWSRKTPAAFARGQVVDLCRKLAVYLRDSPRYELFPHENAALEGIYMILQFRAKSQAVNDFAGRPHQEHEGGVDVEADFAVVTQILDAVAEGREFSIDS</sequence>
<dbReference type="AlphaFoldDB" id="A0A5C6GQ64"/>
<evidence type="ECO:0000313" key="1">
    <source>
        <dbReference type="EMBL" id="TWU79175.1"/>
    </source>
</evidence>
<dbReference type="SUPFAM" id="SSF53383">
    <property type="entry name" value="PLP-dependent transferases"/>
    <property type="match status" value="1"/>
</dbReference>